<reference evidence="1 2" key="1">
    <citation type="submission" date="2018-05" db="EMBL/GenBank/DDBJ databases">
        <title>Evolution of GPA BGCs.</title>
        <authorList>
            <person name="Waglechner N."/>
            <person name="Wright G.D."/>
        </authorList>
    </citation>
    <scope>NUCLEOTIDE SEQUENCE [LARGE SCALE GENOMIC DNA]</scope>
    <source>
        <strain evidence="1 2">DSM 5908</strain>
    </source>
</reference>
<proteinExistence type="predicted"/>
<dbReference type="OrthoDB" id="4546548at2"/>
<comment type="caution">
    <text evidence="1">The sequence shown here is derived from an EMBL/GenBank/DDBJ whole genome shotgun (WGS) entry which is preliminary data.</text>
</comment>
<dbReference type="EMBL" id="QHHU01000085">
    <property type="protein sequence ID" value="RSM36474.1"/>
    <property type="molecule type" value="Genomic_DNA"/>
</dbReference>
<evidence type="ECO:0000313" key="1">
    <source>
        <dbReference type="EMBL" id="RSM36474.1"/>
    </source>
</evidence>
<dbReference type="Proteomes" id="UP000286716">
    <property type="component" value="Unassembled WGS sequence"/>
</dbReference>
<evidence type="ECO:0000313" key="2">
    <source>
        <dbReference type="Proteomes" id="UP000286716"/>
    </source>
</evidence>
<sequence>MLRQLLMTADAAGQIGWAISVDSWFSAGAGGASEEAADVSTPLLALPAGARIGMTLTGLPLDTACRLVVHAEDGATRPCRRGT</sequence>
<name>A0A428W077_AMYBA</name>
<protein>
    <submittedName>
        <fullName evidence="1">Uncharacterized protein</fullName>
    </submittedName>
</protein>
<dbReference type="RefSeq" id="WP_020640495.1">
    <property type="nucleotide sequence ID" value="NZ_QHHU01000085.1"/>
</dbReference>
<keyword evidence="2" id="KW-1185">Reference proteome</keyword>
<gene>
    <name evidence="1" type="ORF">DMA12_40340</name>
</gene>
<organism evidence="1 2">
    <name type="scientific">Amycolatopsis balhimycina DSM 5908</name>
    <dbReference type="NCBI Taxonomy" id="1081091"/>
    <lineage>
        <taxon>Bacteria</taxon>
        <taxon>Bacillati</taxon>
        <taxon>Actinomycetota</taxon>
        <taxon>Actinomycetes</taxon>
        <taxon>Pseudonocardiales</taxon>
        <taxon>Pseudonocardiaceae</taxon>
        <taxon>Amycolatopsis</taxon>
    </lineage>
</organism>
<accession>A0A428W077</accession>
<dbReference type="AlphaFoldDB" id="A0A428W077"/>